<dbReference type="Pfam" id="PF01925">
    <property type="entry name" value="TauE"/>
    <property type="match status" value="1"/>
</dbReference>
<dbReference type="GO" id="GO:0005886">
    <property type="term" value="C:plasma membrane"/>
    <property type="evidence" value="ECO:0007669"/>
    <property type="project" value="UniProtKB-SubCell"/>
</dbReference>
<evidence type="ECO:0000256" key="1">
    <source>
        <dbReference type="ARBA" id="ARBA00004651"/>
    </source>
</evidence>
<feature type="transmembrane region" description="Helical" evidence="8">
    <location>
        <begin position="186"/>
        <end position="207"/>
    </location>
</feature>
<dbReference type="PANTHER" id="PTHR30269">
    <property type="entry name" value="TRANSMEMBRANE PROTEIN YFCA"/>
    <property type="match status" value="1"/>
</dbReference>
<comment type="similarity">
    <text evidence="2 8">Belongs to the 4-toluene sulfonate uptake permease (TSUP) (TC 2.A.102) family.</text>
</comment>
<feature type="transmembrane region" description="Helical" evidence="8">
    <location>
        <begin position="75"/>
        <end position="94"/>
    </location>
</feature>
<keyword evidence="3" id="KW-0813">Transport</keyword>
<evidence type="ECO:0000313" key="10">
    <source>
        <dbReference type="Proteomes" id="UP000215771"/>
    </source>
</evidence>
<dbReference type="EMBL" id="NQMQ01000001">
    <property type="protein sequence ID" value="PAJ71371.1"/>
    <property type="molecule type" value="Genomic_DNA"/>
</dbReference>
<sequence>MGTLLLLAVASAAAGWIDAVVGGGGLVLIPVLMSATGMPAASVLATNKVAAVTGTASAAATLVRKVGVPRVTWGYAVAAGCASAGGALAVALISDSVIRPAIIALLLAVGVFITLKPEFGAEGNRLITRRRALIGLGIAAAVGFYDGIFGPGTGMFLIMGFTAVFTQSFLQSAAMAKVINTATNTGALAVFIAGGFVEWKLALVLAAANVVGAQLGARTVLSGGSKLVRIALLVLVMVLCLRLGWQELLTRS</sequence>
<evidence type="ECO:0000256" key="5">
    <source>
        <dbReference type="ARBA" id="ARBA00022692"/>
    </source>
</evidence>
<name>A0A269PGH5_9CORY</name>
<evidence type="ECO:0000256" key="2">
    <source>
        <dbReference type="ARBA" id="ARBA00009142"/>
    </source>
</evidence>
<comment type="caution">
    <text evidence="9">The sequence shown here is derived from an EMBL/GenBank/DDBJ whole genome shotgun (WGS) entry which is preliminary data.</text>
</comment>
<dbReference type="PANTHER" id="PTHR30269:SF0">
    <property type="entry name" value="MEMBRANE TRANSPORTER PROTEIN YFCA-RELATED"/>
    <property type="match status" value="1"/>
</dbReference>
<comment type="subcellular location">
    <subcellularLocation>
        <location evidence="1 8">Cell membrane</location>
        <topology evidence="1 8">Multi-pass membrane protein</topology>
    </subcellularLocation>
</comment>
<keyword evidence="4 8" id="KW-1003">Cell membrane</keyword>
<evidence type="ECO:0000256" key="6">
    <source>
        <dbReference type="ARBA" id="ARBA00022989"/>
    </source>
</evidence>
<dbReference type="InterPro" id="IPR052017">
    <property type="entry name" value="TSUP"/>
</dbReference>
<keyword evidence="7 8" id="KW-0472">Membrane</keyword>
<feature type="transmembrane region" description="Helical" evidence="8">
    <location>
        <begin position="131"/>
        <end position="149"/>
    </location>
</feature>
<evidence type="ECO:0000256" key="7">
    <source>
        <dbReference type="ARBA" id="ARBA00023136"/>
    </source>
</evidence>
<dbReference type="Proteomes" id="UP000215771">
    <property type="component" value="Unassembled WGS sequence"/>
</dbReference>
<evidence type="ECO:0000256" key="4">
    <source>
        <dbReference type="ARBA" id="ARBA00022475"/>
    </source>
</evidence>
<feature type="transmembrane region" description="Helical" evidence="8">
    <location>
        <begin position="100"/>
        <end position="119"/>
    </location>
</feature>
<gene>
    <name evidence="9" type="ORF">CIG21_01225</name>
</gene>
<feature type="transmembrane region" description="Helical" evidence="8">
    <location>
        <begin position="155"/>
        <end position="174"/>
    </location>
</feature>
<evidence type="ECO:0000313" key="9">
    <source>
        <dbReference type="EMBL" id="PAJ71371.1"/>
    </source>
</evidence>
<keyword evidence="5 8" id="KW-0812">Transmembrane</keyword>
<dbReference type="InterPro" id="IPR002781">
    <property type="entry name" value="TM_pro_TauE-like"/>
</dbReference>
<evidence type="ECO:0000256" key="3">
    <source>
        <dbReference type="ARBA" id="ARBA00022448"/>
    </source>
</evidence>
<evidence type="ECO:0000256" key="8">
    <source>
        <dbReference type="RuleBase" id="RU363041"/>
    </source>
</evidence>
<feature type="transmembrane region" description="Helical" evidence="8">
    <location>
        <begin position="227"/>
        <end position="245"/>
    </location>
</feature>
<protein>
    <recommendedName>
        <fullName evidence="8">Probable membrane transporter protein</fullName>
    </recommendedName>
</protein>
<dbReference type="AlphaFoldDB" id="A0A269PGH5"/>
<proteinExistence type="inferred from homology"/>
<keyword evidence="6 8" id="KW-1133">Transmembrane helix</keyword>
<reference evidence="9 10" key="1">
    <citation type="submission" date="2017-08" db="EMBL/GenBank/DDBJ databases">
        <authorList>
            <person name="de Groot N.N."/>
        </authorList>
    </citation>
    <scope>NUCLEOTIDE SEQUENCE [LARGE SCALE GENOMIC DNA]</scope>
    <source>
        <strain evidence="9 10">NBT06-6</strain>
    </source>
</reference>
<dbReference type="RefSeq" id="WP_095275284.1">
    <property type="nucleotide sequence ID" value="NZ_CP047655.1"/>
</dbReference>
<accession>A0A269PGH5</accession>
<organism evidence="9 10">
    <name type="scientific">Corynebacterium hadale</name>
    <dbReference type="NCBI Taxonomy" id="2026255"/>
    <lineage>
        <taxon>Bacteria</taxon>
        <taxon>Bacillati</taxon>
        <taxon>Actinomycetota</taxon>
        <taxon>Actinomycetes</taxon>
        <taxon>Mycobacteriales</taxon>
        <taxon>Corynebacteriaceae</taxon>
        <taxon>Corynebacterium</taxon>
    </lineage>
</organism>